<name>A0A9J6AL39_SOLCO</name>
<organism evidence="1 2">
    <name type="scientific">Solanum commersonii</name>
    <name type="common">Commerson's wild potato</name>
    <name type="synonym">Commerson's nightshade</name>
    <dbReference type="NCBI Taxonomy" id="4109"/>
    <lineage>
        <taxon>Eukaryota</taxon>
        <taxon>Viridiplantae</taxon>
        <taxon>Streptophyta</taxon>
        <taxon>Embryophyta</taxon>
        <taxon>Tracheophyta</taxon>
        <taxon>Spermatophyta</taxon>
        <taxon>Magnoliopsida</taxon>
        <taxon>eudicotyledons</taxon>
        <taxon>Gunneridae</taxon>
        <taxon>Pentapetalae</taxon>
        <taxon>asterids</taxon>
        <taxon>lamiids</taxon>
        <taxon>Solanales</taxon>
        <taxon>Solanaceae</taxon>
        <taxon>Solanoideae</taxon>
        <taxon>Solaneae</taxon>
        <taxon>Solanum</taxon>
    </lineage>
</organism>
<feature type="non-terminal residue" evidence="1">
    <location>
        <position position="122"/>
    </location>
</feature>
<dbReference type="Proteomes" id="UP000824120">
    <property type="component" value="Chromosome 2"/>
</dbReference>
<protein>
    <submittedName>
        <fullName evidence="1">Uncharacterized protein</fullName>
    </submittedName>
</protein>
<accession>A0A9J6AL39</accession>
<keyword evidence="2" id="KW-1185">Reference proteome</keyword>
<evidence type="ECO:0000313" key="1">
    <source>
        <dbReference type="EMBL" id="KAG5625019.1"/>
    </source>
</evidence>
<sequence length="122" mass="13408">EVELEQTYCLPDGKCLYLGIDDCSQDPPTCLSKRRGGGGGGKQIVEGWLVEERVTYASDGANHSSVMPSCSPSAFYFDGDDLILVHSHGEKNLKNYLIPRGTSYAPLGWMGTHINGLMLKWR</sequence>
<dbReference type="EMBL" id="JACXVP010000002">
    <property type="protein sequence ID" value="KAG5625019.1"/>
    <property type="molecule type" value="Genomic_DNA"/>
</dbReference>
<gene>
    <name evidence="1" type="ORF">H5410_010237</name>
</gene>
<proteinExistence type="predicted"/>
<comment type="caution">
    <text evidence="1">The sequence shown here is derived from an EMBL/GenBank/DDBJ whole genome shotgun (WGS) entry which is preliminary data.</text>
</comment>
<dbReference type="AlphaFoldDB" id="A0A9J6AL39"/>
<evidence type="ECO:0000313" key="2">
    <source>
        <dbReference type="Proteomes" id="UP000824120"/>
    </source>
</evidence>
<reference evidence="1 2" key="1">
    <citation type="submission" date="2020-09" db="EMBL/GenBank/DDBJ databases">
        <title>De no assembly of potato wild relative species, Solanum commersonii.</title>
        <authorList>
            <person name="Cho K."/>
        </authorList>
    </citation>
    <scope>NUCLEOTIDE SEQUENCE [LARGE SCALE GENOMIC DNA]</scope>
    <source>
        <strain evidence="1">LZ3.2</strain>
        <tissue evidence="1">Leaf</tissue>
    </source>
</reference>